<dbReference type="Gene3D" id="3.40.50.2000">
    <property type="entry name" value="Glycogen Phosphorylase B"/>
    <property type="match status" value="2"/>
</dbReference>
<dbReference type="Proteomes" id="UP001321486">
    <property type="component" value="Chromosome"/>
</dbReference>
<evidence type="ECO:0000256" key="1">
    <source>
        <dbReference type="ARBA" id="ARBA00021292"/>
    </source>
</evidence>
<accession>A0ABM8GT45</accession>
<feature type="domain" description="Glycosyltransferase subfamily 4-like N-terminal" evidence="5">
    <location>
        <begin position="15"/>
        <end position="175"/>
    </location>
</feature>
<dbReference type="EMBL" id="AP027732">
    <property type="protein sequence ID" value="BDZ51599.1"/>
    <property type="molecule type" value="Genomic_DNA"/>
</dbReference>
<keyword evidence="2" id="KW-0328">Glycosyltransferase</keyword>
<protein>
    <recommendedName>
        <fullName evidence="1">D-inositol 3-phosphate glycosyltransferase</fullName>
    </recommendedName>
</protein>
<keyword evidence="3" id="KW-0808">Transferase</keyword>
<dbReference type="CDD" id="cd03814">
    <property type="entry name" value="GT4-like"/>
    <property type="match status" value="1"/>
</dbReference>
<dbReference type="InterPro" id="IPR028098">
    <property type="entry name" value="Glyco_trans_4-like_N"/>
</dbReference>
<dbReference type="Pfam" id="PF00534">
    <property type="entry name" value="Glycos_transf_1"/>
    <property type="match status" value="1"/>
</dbReference>
<dbReference type="InterPro" id="IPR001296">
    <property type="entry name" value="Glyco_trans_1"/>
</dbReference>
<evidence type="ECO:0000313" key="6">
    <source>
        <dbReference type="EMBL" id="BDZ51599.1"/>
    </source>
</evidence>
<keyword evidence="7" id="KW-1185">Reference proteome</keyword>
<dbReference type="SUPFAM" id="SSF53756">
    <property type="entry name" value="UDP-Glycosyltransferase/glycogen phosphorylase"/>
    <property type="match status" value="1"/>
</dbReference>
<proteinExistence type="predicted"/>
<gene>
    <name evidence="6" type="ORF">GCM10025867_38400</name>
</gene>
<sequence length="389" mass="41574">MRVAIVTESFLPTLNGVTTSVCRVVEQLRARGHEAMIVAPDGRGPTHFAGFPVHRMPSVGYRQFPVGIPGPQLSGLLAGFAPDVIHAASPFILGAQAITAASRLGIPSVAVFQTDMAKYARGNGFGTAGAALVWKMIRRIHAGATLTLVPSESSRRDLERIGVERIATWGRGVDSALYHPNRRSDEATRILRARLAAPDEVAVGYVGRLAPEKELERLQALRRIRGLRLVLVGDGPARQGLARKLSALDPVFLGALRGEELATAYAALDVFVHTGTTETFGQTLQEAHAAGLPVVAPAVGGPLDLVEHGVDGFLFDPHQSRSLRRGVLALVDDPRLRVRFGEAGRRAVVGRTWEALGDELLGHYRSVLTRQIPVTAGVSEPPPGLSGSR</sequence>
<reference evidence="7" key="1">
    <citation type="journal article" date="2019" name="Int. J. Syst. Evol. Microbiol.">
        <title>The Global Catalogue of Microorganisms (GCM) 10K type strain sequencing project: providing services to taxonomists for standard genome sequencing and annotation.</title>
        <authorList>
            <consortium name="The Broad Institute Genomics Platform"/>
            <consortium name="The Broad Institute Genome Sequencing Center for Infectious Disease"/>
            <person name="Wu L."/>
            <person name="Ma J."/>
        </authorList>
    </citation>
    <scope>NUCLEOTIDE SEQUENCE [LARGE SCALE GENOMIC DNA]</scope>
    <source>
        <strain evidence="7">NBRC 108728</strain>
    </source>
</reference>
<dbReference type="PANTHER" id="PTHR45947:SF3">
    <property type="entry name" value="SULFOQUINOVOSYL TRANSFERASE SQD2"/>
    <property type="match status" value="1"/>
</dbReference>
<organism evidence="6 7">
    <name type="scientific">Frondihabitans sucicola</name>
    <dbReference type="NCBI Taxonomy" id="1268041"/>
    <lineage>
        <taxon>Bacteria</taxon>
        <taxon>Bacillati</taxon>
        <taxon>Actinomycetota</taxon>
        <taxon>Actinomycetes</taxon>
        <taxon>Micrococcales</taxon>
        <taxon>Microbacteriaceae</taxon>
        <taxon>Frondihabitans</taxon>
    </lineage>
</organism>
<feature type="domain" description="Glycosyl transferase family 1" evidence="4">
    <location>
        <begin position="197"/>
        <end position="346"/>
    </location>
</feature>
<dbReference type="PANTHER" id="PTHR45947">
    <property type="entry name" value="SULFOQUINOVOSYL TRANSFERASE SQD2"/>
    <property type="match status" value="1"/>
</dbReference>
<evidence type="ECO:0000256" key="3">
    <source>
        <dbReference type="ARBA" id="ARBA00022679"/>
    </source>
</evidence>
<dbReference type="InterPro" id="IPR050194">
    <property type="entry name" value="Glycosyltransferase_grp1"/>
</dbReference>
<evidence type="ECO:0000259" key="5">
    <source>
        <dbReference type="Pfam" id="PF13439"/>
    </source>
</evidence>
<name>A0ABM8GT45_9MICO</name>
<evidence type="ECO:0000256" key="2">
    <source>
        <dbReference type="ARBA" id="ARBA00022676"/>
    </source>
</evidence>
<evidence type="ECO:0000259" key="4">
    <source>
        <dbReference type="Pfam" id="PF00534"/>
    </source>
</evidence>
<evidence type="ECO:0000313" key="7">
    <source>
        <dbReference type="Proteomes" id="UP001321486"/>
    </source>
</evidence>
<dbReference type="Pfam" id="PF13439">
    <property type="entry name" value="Glyco_transf_4"/>
    <property type="match status" value="1"/>
</dbReference>